<keyword evidence="1" id="KW-0472">Membrane</keyword>
<keyword evidence="4" id="KW-1185">Reference proteome</keyword>
<evidence type="ECO:0000256" key="1">
    <source>
        <dbReference type="SAM" id="Phobius"/>
    </source>
</evidence>
<comment type="caution">
    <text evidence="3">The sequence shown here is derived from an EMBL/GenBank/DDBJ whole genome shotgun (WGS) entry which is preliminary data.</text>
</comment>
<reference evidence="3 4" key="1">
    <citation type="submission" date="2018-05" db="EMBL/GenBank/DDBJ databases">
        <title>Leucothrix arctica sp. nov., isolated from Arctic seawater.</title>
        <authorList>
            <person name="Choi A."/>
            <person name="Baek K."/>
        </authorList>
    </citation>
    <scope>NUCLEOTIDE SEQUENCE [LARGE SCALE GENOMIC DNA]</scope>
    <source>
        <strain evidence="3 4">IMCC9719</strain>
    </source>
</reference>
<proteinExistence type="predicted"/>
<feature type="signal peptide" evidence="2">
    <location>
        <begin position="1"/>
        <end position="23"/>
    </location>
</feature>
<name>A0A317CET8_9GAMM</name>
<keyword evidence="1" id="KW-1133">Transmembrane helix</keyword>
<dbReference type="InterPro" id="IPR047794">
    <property type="entry name" value="C45_proenzyme-like"/>
</dbReference>
<keyword evidence="1" id="KW-0812">Transmembrane</keyword>
<organism evidence="3 4">
    <name type="scientific">Leucothrix arctica</name>
    <dbReference type="NCBI Taxonomy" id="1481894"/>
    <lineage>
        <taxon>Bacteria</taxon>
        <taxon>Pseudomonadati</taxon>
        <taxon>Pseudomonadota</taxon>
        <taxon>Gammaproteobacteria</taxon>
        <taxon>Thiotrichales</taxon>
        <taxon>Thiotrichaceae</taxon>
        <taxon>Leucothrix</taxon>
    </lineage>
</organism>
<dbReference type="EMBL" id="QGKL01000022">
    <property type="protein sequence ID" value="PWQ97164.1"/>
    <property type="molecule type" value="Genomic_DNA"/>
</dbReference>
<dbReference type="OrthoDB" id="7059980at2"/>
<dbReference type="AlphaFoldDB" id="A0A317CET8"/>
<dbReference type="RefSeq" id="WP_109822818.1">
    <property type="nucleotide sequence ID" value="NZ_QGKL01000022.1"/>
</dbReference>
<gene>
    <name evidence="3" type="ORF">DKT75_07565</name>
</gene>
<evidence type="ECO:0000313" key="4">
    <source>
        <dbReference type="Proteomes" id="UP000245506"/>
    </source>
</evidence>
<feature type="transmembrane region" description="Helical" evidence="1">
    <location>
        <begin position="420"/>
        <end position="437"/>
    </location>
</feature>
<evidence type="ECO:0000313" key="3">
    <source>
        <dbReference type="EMBL" id="PWQ97164.1"/>
    </source>
</evidence>
<dbReference type="NCBIfam" id="NF040521">
    <property type="entry name" value="C45_proenzyme"/>
    <property type="match status" value="1"/>
</dbReference>
<accession>A0A317CET8</accession>
<evidence type="ECO:0000256" key="2">
    <source>
        <dbReference type="SAM" id="SignalP"/>
    </source>
</evidence>
<sequence>MYKTLLAPLVILGSLLISTLAAAESQKLPIIYIDATTLSAKQTGLEVGRQSKRLFPNIERRYDIHLKSTLSQSTFNDIVQHHLPTLLQTLDRQYKEEINGISGAWQLVTNNKLGDGKLSLDEFKVLNLLPDLGYPPMGSGFGVFGRSAENRQTLVGRNLDMSSTPQLRSLQAITVYYYKNDNVVVNIGFAGILSVVTGYNNKGLFLSLLSARNMNPYKQFGENNIEHLHSSVFAIKKALTDKIDIKKANHILSGKHYSADFNFLIADKEKVEVLESSSSEHISKLRKWDSDTFQDSTSDSSQQISVVNCFALRVLPNNCYDPNNIVRLSRFHELTKFNIKNPATLEKLSLVMLDSNKYLYEIFNTKTLQSVIYKPSNNSLYLYASSINNEKKQPPEYKVYLDIIKKKSTNFSLLSLIEKWFNWILLFFMISIIAVFGKKNKEQNI</sequence>
<keyword evidence="2" id="KW-0732">Signal</keyword>
<feature type="chain" id="PRO_5016448027" evidence="2">
    <location>
        <begin position="24"/>
        <end position="445"/>
    </location>
</feature>
<dbReference type="Proteomes" id="UP000245506">
    <property type="component" value="Unassembled WGS sequence"/>
</dbReference>
<protein>
    <submittedName>
        <fullName evidence="3">Uncharacterized protein</fullName>
    </submittedName>
</protein>
<dbReference type="Gene3D" id="3.60.60.10">
    <property type="entry name" value="Penicillin V Acylase, Chain A"/>
    <property type="match status" value="1"/>
</dbReference>